<feature type="region of interest" description="Disordered" evidence="1">
    <location>
        <begin position="556"/>
        <end position="576"/>
    </location>
</feature>
<dbReference type="GO" id="GO:0050808">
    <property type="term" value="P:synapse organization"/>
    <property type="evidence" value="ECO:0007669"/>
    <property type="project" value="TreeGrafter"/>
</dbReference>
<dbReference type="PANTHER" id="PTHR23279:SF21">
    <property type="entry name" value="DEFECTIVE PROBOSCIS EXTENSION RESPONSE 11, ISOFORM B-RELATED"/>
    <property type="match status" value="1"/>
</dbReference>
<evidence type="ECO:0000313" key="4">
    <source>
        <dbReference type="EMBL" id="KAK8387353.1"/>
    </source>
</evidence>
<dbReference type="InterPro" id="IPR036179">
    <property type="entry name" value="Ig-like_dom_sf"/>
</dbReference>
<protein>
    <recommendedName>
        <fullName evidence="3">Ig-like domain-containing protein</fullName>
    </recommendedName>
</protein>
<dbReference type="InterPro" id="IPR003599">
    <property type="entry name" value="Ig_sub"/>
</dbReference>
<evidence type="ECO:0000256" key="1">
    <source>
        <dbReference type="SAM" id="MobiDB-lite"/>
    </source>
</evidence>
<dbReference type="SUPFAM" id="SSF48726">
    <property type="entry name" value="Immunoglobulin"/>
    <property type="match status" value="2"/>
</dbReference>
<keyword evidence="5" id="KW-1185">Reference proteome</keyword>
<dbReference type="InterPro" id="IPR007110">
    <property type="entry name" value="Ig-like_dom"/>
</dbReference>
<dbReference type="AlphaFoldDB" id="A0AAW0TJD6"/>
<dbReference type="SMART" id="SM00408">
    <property type="entry name" value="IGc2"/>
    <property type="match status" value="2"/>
</dbReference>
<keyword evidence="2" id="KW-0812">Transmembrane</keyword>
<dbReference type="FunFam" id="2.60.40.10:FF:000129">
    <property type="entry name" value="CLUMA_CG018772, isoform A"/>
    <property type="match status" value="1"/>
</dbReference>
<name>A0AAW0TJD6_SCYPA</name>
<dbReference type="GO" id="GO:0032589">
    <property type="term" value="C:neuron projection membrane"/>
    <property type="evidence" value="ECO:0007669"/>
    <property type="project" value="TreeGrafter"/>
</dbReference>
<dbReference type="InterPro" id="IPR013106">
    <property type="entry name" value="Ig_V-set"/>
</dbReference>
<accession>A0AAW0TJD6</accession>
<dbReference type="Pfam" id="PF07679">
    <property type="entry name" value="I-set"/>
    <property type="match status" value="1"/>
</dbReference>
<organism evidence="4 5">
    <name type="scientific">Scylla paramamosain</name>
    <name type="common">Mud crab</name>
    <dbReference type="NCBI Taxonomy" id="85552"/>
    <lineage>
        <taxon>Eukaryota</taxon>
        <taxon>Metazoa</taxon>
        <taxon>Ecdysozoa</taxon>
        <taxon>Arthropoda</taxon>
        <taxon>Crustacea</taxon>
        <taxon>Multicrustacea</taxon>
        <taxon>Malacostraca</taxon>
        <taxon>Eumalacostraca</taxon>
        <taxon>Eucarida</taxon>
        <taxon>Decapoda</taxon>
        <taxon>Pleocyemata</taxon>
        <taxon>Brachyura</taxon>
        <taxon>Eubrachyura</taxon>
        <taxon>Portunoidea</taxon>
        <taxon>Portunidae</taxon>
        <taxon>Portuninae</taxon>
        <taxon>Scylla</taxon>
    </lineage>
</organism>
<feature type="domain" description="Ig-like" evidence="3">
    <location>
        <begin position="335"/>
        <end position="428"/>
    </location>
</feature>
<dbReference type="Proteomes" id="UP001487740">
    <property type="component" value="Unassembled WGS sequence"/>
</dbReference>
<feature type="transmembrane region" description="Helical" evidence="2">
    <location>
        <begin position="454"/>
        <end position="473"/>
    </location>
</feature>
<dbReference type="Gene3D" id="2.60.40.10">
    <property type="entry name" value="Immunoglobulins"/>
    <property type="match status" value="2"/>
</dbReference>
<comment type="caution">
    <text evidence="4">The sequence shown here is derived from an EMBL/GenBank/DDBJ whole genome shotgun (WGS) entry which is preliminary data.</text>
</comment>
<dbReference type="InterPro" id="IPR013098">
    <property type="entry name" value="Ig_I-set"/>
</dbReference>
<dbReference type="InterPro" id="IPR037448">
    <property type="entry name" value="Zig-8"/>
</dbReference>
<keyword evidence="2" id="KW-0472">Membrane</keyword>
<evidence type="ECO:0000256" key="2">
    <source>
        <dbReference type="SAM" id="Phobius"/>
    </source>
</evidence>
<dbReference type="SMART" id="SM00409">
    <property type="entry name" value="IG"/>
    <property type="match status" value="2"/>
</dbReference>
<gene>
    <name evidence="4" type="ORF">O3P69_018140</name>
</gene>
<reference evidence="4 5" key="1">
    <citation type="submission" date="2023-03" db="EMBL/GenBank/DDBJ databases">
        <title>High-quality genome of Scylla paramamosain provides insights in environmental adaptation.</title>
        <authorList>
            <person name="Zhang L."/>
        </authorList>
    </citation>
    <scope>NUCLEOTIDE SEQUENCE [LARGE SCALE GENOMIC DNA]</scope>
    <source>
        <strain evidence="4">LZ_2023a</strain>
        <tissue evidence="4">Muscle</tissue>
    </source>
</reference>
<keyword evidence="2" id="KW-1133">Transmembrane helix</keyword>
<dbReference type="PANTHER" id="PTHR23279">
    <property type="entry name" value="DEFECTIVE PROBOSCIS EXTENSION RESPONSE DPR -RELATED"/>
    <property type="match status" value="1"/>
</dbReference>
<proteinExistence type="predicted"/>
<evidence type="ECO:0000259" key="3">
    <source>
        <dbReference type="PROSITE" id="PS50835"/>
    </source>
</evidence>
<dbReference type="InterPro" id="IPR003598">
    <property type="entry name" value="Ig_sub2"/>
</dbReference>
<sequence length="661" mass="73256">MNAHTQPEPPRLIANNSRLSGYERPSVSFDDHWEANGAQLPHSALCLHICGNVCRYPSRVSSYDGPGQQQPKSERGSLGVLRKAAFPTGIRQDTAGWVNNNGIVCARCSAFLSPAHANSSPRCLGHKFQRARECNLRQLRPVQSFVGSPGARPLSVGRRSVGCRCVSLHLAAKSDRLAQCESRTVKRRITSTTNMTQGNISRQLLLLQVLLILGGSEAFDPEASITGLYTGPYFDPLSPRNMTAHLGDEAKLPCTVRQLGDKSVSWVRVRDADILTVDRYTFVGDERFESHYSAQSETWNLVIRYVQERDAGEYECQVSTEPKMSQFFSLRVVIPKVKILPMGDRYVKAGSTVRIDCQITDVVQLPDYIFWYHQEKRVMARHDPNLTVKVKRTDVEAITSTLTIHKVRQEQSGNYTCMPSNLHSASVVLHVINEKHPAAMQGERNGSGAAEAKIHVTFLILLLLFVFTVSLGVREETYRPKPKKRLATNPASVAVLSPATKSSMYLSPITALSPPSLPRLSHHVPTATSSQGEQEAFDILWKLLKIDALHRAQEVRSTEGDDAKSVPSDGSITRAMPFSNRPEEMLNAEGCPSSSLKRRAPQELIFDEAQEPLNVLGKERVEETKASRTRVASPQPHQVPPMSQIKGFRGVGRRLGVASCR</sequence>
<evidence type="ECO:0000313" key="5">
    <source>
        <dbReference type="Proteomes" id="UP001487740"/>
    </source>
</evidence>
<dbReference type="InterPro" id="IPR013783">
    <property type="entry name" value="Ig-like_fold"/>
</dbReference>
<dbReference type="PROSITE" id="PS50835">
    <property type="entry name" value="IG_LIKE"/>
    <property type="match status" value="2"/>
</dbReference>
<feature type="domain" description="Ig-like" evidence="3">
    <location>
        <begin position="232"/>
        <end position="329"/>
    </location>
</feature>
<feature type="region of interest" description="Disordered" evidence="1">
    <location>
        <begin position="624"/>
        <end position="644"/>
    </location>
</feature>
<dbReference type="SMART" id="SM00406">
    <property type="entry name" value="IGv"/>
    <property type="match status" value="2"/>
</dbReference>
<dbReference type="EMBL" id="JARAKH010000030">
    <property type="protein sequence ID" value="KAK8387353.1"/>
    <property type="molecule type" value="Genomic_DNA"/>
</dbReference>
<dbReference type="Pfam" id="PF13927">
    <property type="entry name" value="Ig_3"/>
    <property type="match status" value="1"/>
</dbReference>